<dbReference type="CDD" id="cd00030">
    <property type="entry name" value="C2"/>
    <property type="match status" value="2"/>
</dbReference>
<feature type="domain" description="C2" evidence="8">
    <location>
        <begin position="515"/>
        <end position="645"/>
    </location>
</feature>
<comment type="caution">
    <text evidence="9">The sequence shown here is derived from an EMBL/GenBank/DDBJ whole genome shotgun (WGS) entry which is preliminary data.</text>
</comment>
<evidence type="ECO:0000256" key="1">
    <source>
        <dbReference type="ARBA" id="ARBA00004167"/>
    </source>
</evidence>
<feature type="compositionally biased region" description="Acidic residues" evidence="6">
    <location>
        <begin position="320"/>
        <end position="332"/>
    </location>
</feature>
<dbReference type="VEuPathDB" id="FungiDB:AeMF1_009727"/>
<keyword evidence="2 7" id="KW-0812">Transmembrane</keyword>
<dbReference type="PROSITE" id="PS50004">
    <property type="entry name" value="C2"/>
    <property type="match status" value="8"/>
</dbReference>
<proteinExistence type="predicted"/>
<dbReference type="InterPro" id="IPR000008">
    <property type="entry name" value="C2_dom"/>
</dbReference>
<dbReference type="Proteomes" id="UP000481153">
    <property type="component" value="Unassembled WGS sequence"/>
</dbReference>
<dbReference type="InterPro" id="IPR035892">
    <property type="entry name" value="C2_domain_sf"/>
</dbReference>
<evidence type="ECO:0000256" key="3">
    <source>
        <dbReference type="ARBA" id="ARBA00022737"/>
    </source>
</evidence>
<evidence type="ECO:0000256" key="5">
    <source>
        <dbReference type="ARBA" id="ARBA00023136"/>
    </source>
</evidence>
<dbReference type="Gene3D" id="2.60.40.150">
    <property type="entry name" value="C2 domain"/>
    <property type="match status" value="7"/>
</dbReference>
<dbReference type="PANTHER" id="PTHR12546">
    <property type="entry name" value="FER-1-LIKE"/>
    <property type="match status" value="1"/>
</dbReference>
<dbReference type="PANTHER" id="PTHR12546:SF33">
    <property type="entry name" value="SPERM VESICLE FUSION PROTEIN FER-1"/>
    <property type="match status" value="1"/>
</dbReference>
<protein>
    <recommendedName>
        <fullName evidence="8">C2 domain-containing protein</fullName>
    </recommendedName>
</protein>
<keyword evidence="5 7" id="KW-0472">Membrane</keyword>
<feature type="domain" description="C2" evidence="8">
    <location>
        <begin position="1479"/>
        <end position="1607"/>
    </location>
</feature>
<feature type="domain" description="C2" evidence="8">
    <location>
        <begin position="354"/>
        <end position="479"/>
    </location>
</feature>
<reference evidence="9 10" key="1">
    <citation type="submission" date="2019-07" db="EMBL/GenBank/DDBJ databases">
        <title>Genomics analysis of Aphanomyces spp. identifies a new class of oomycete effector associated with host adaptation.</title>
        <authorList>
            <person name="Gaulin E."/>
        </authorList>
    </citation>
    <scope>NUCLEOTIDE SEQUENCE [LARGE SCALE GENOMIC DNA]</scope>
    <source>
        <strain evidence="9 10">ATCC 201684</strain>
    </source>
</reference>
<evidence type="ECO:0000256" key="4">
    <source>
        <dbReference type="ARBA" id="ARBA00022989"/>
    </source>
</evidence>
<dbReference type="SMART" id="SM00239">
    <property type="entry name" value="C2"/>
    <property type="match status" value="7"/>
</dbReference>
<dbReference type="CDD" id="cd04011">
    <property type="entry name" value="C2B_Ferlin"/>
    <property type="match status" value="1"/>
</dbReference>
<dbReference type="SUPFAM" id="SSF49562">
    <property type="entry name" value="C2 domain (Calcium/lipid-binding domain, CaLB)"/>
    <property type="match status" value="8"/>
</dbReference>
<name>A0A6G0WJZ3_9STRA</name>
<evidence type="ECO:0000313" key="9">
    <source>
        <dbReference type="EMBL" id="KAF0727560.1"/>
    </source>
</evidence>
<dbReference type="Pfam" id="PF00168">
    <property type="entry name" value="C2"/>
    <property type="match status" value="8"/>
</dbReference>
<feature type="domain" description="C2" evidence="8">
    <location>
        <begin position="865"/>
        <end position="1001"/>
    </location>
</feature>
<dbReference type="CDD" id="cd04037">
    <property type="entry name" value="C2E_Ferlin"/>
    <property type="match status" value="1"/>
</dbReference>
<feature type="region of interest" description="Disordered" evidence="6">
    <location>
        <begin position="317"/>
        <end position="349"/>
    </location>
</feature>
<dbReference type="GO" id="GO:0007009">
    <property type="term" value="P:plasma membrane organization"/>
    <property type="evidence" value="ECO:0007669"/>
    <property type="project" value="TreeGrafter"/>
</dbReference>
<keyword evidence="10" id="KW-1185">Reference proteome</keyword>
<keyword evidence="4 7" id="KW-1133">Transmembrane helix</keyword>
<dbReference type="SMART" id="SM01202">
    <property type="entry name" value="FerI"/>
    <property type="match status" value="1"/>
</dbReference>
<feature type="domain" description="C2" evidence="8">
    <location>
        <begin position="150"/>
        <end position="265"/>
    </location>
</feature>
<dbReference type="InterPro" id="IPR037724">
    <property type="entry name" value="C2E_Ferlin"/>
</dbReference>
<evidence type="ECO:0000259" key="8">
    <source>
        <dbReference type="PROSITE" id="PS50004"/>
    </source>
</evidence>
<dbReference type="InterPro" id="IPR012968">
    <property type="entry name" value="FerIin_dom"/>
</dbReference>
<dbReference type="InterPro" id="IPR037720">
    <property type="entry name" value="C2B_Ferlin"/>
</dbReference>
<feature type="domain" description="C2" evidence="8">
    <location>
        <begin position="1315"/>
        <end position="1441"/>
    </location>
</feature>
<organism evidence="9 10">
    <name type="scientific">Aphanomyces euteiches</name>
    <dbReference type="NCBI Taxonomy" id="100861"/>
    <lineage>
        <taxon>Eukaryota</taxon>
        <taxon>Sar</taxon>
        <taxon>Stramenopiles</taxon>
        <taxon>Oomycota</taxon>
        <taxon>Saprolegniomycetes</taxon>
        <taxon>Saprolegniales</taxon>
        <taxon>Verrucalvaceae</taxon>
        <taxon>Aphanomyces</taxon>
    </lineage>
</organism>
<keyword evidence="3" id="KW-0677">Repeat</keyword>
<feature type="domain" description="C2" evidence="8">
    <location>
        <begin position="1"/>
        <end position="114"/>
    </location>
</feature>
<dbReference type="InterPro" id="IPR037721">
    <property type="entry name" value="Ferlin"/>
</dbReference>
<evidence type="ECO:0000256" key="2">
    <source>
        <dbReference type="ARBA" id="ARBA00022692"/>
    </source>
</evidence>
<accession>A0A6G0WJZ3</accession>
<dbReference type="EMBL" id="VJMJ01000193">
    <property type="protein sequence ID" value="KAF0727560.1"/>
    <property type="molecule type" value="Genomic_DNA"/>
</dbReference>
<comment type="subcellular location">
    <subcellularLocation>
        <location evidence="1">Membrane</location>
        <topology evidence="1">Single-pass membrane protein</topology>
    </subcellularLocation>
</comment>
<gene>
    <name evidence="9" type="ORF">Ae201684_014388</name>
</gene>
<evidence type="ECO:0000256" key="6">
    <source>
        <dbReference type="SAM" id="MobiDB-lite"/>
    </source>
</evidence>
<feature type="compositionally biased region" description="Basic and acidic residues" evidence="6">
    <location>
        <begin position="336"/>
        <end position="349"/>
    </location>
</feature>
<dbReference type="GO" id="GO:0016020">
    <property type="term" value="C:membrane"/>
    <property type="evidence" value="ECO:0007669"/>
    <property type="project" value="UniProtKB-SubCell"/>
</dbReference>
<sequence length="1758" mass="197444">MEQIRVRVVRAENVLGTDGFGSNKTSDPYVIVTYLDHKGDEIKGEARKSKHIEKNLNPEWNFETVIGTDVDLRIAESLACSVYDKGLFNNDPLGRAVIPMTTIRGVTSAAPLQLNVALEKFGPMKRVSGSVYIEFENASTPPPSAASAPVSAPGSVGIEMPAEAGLPNVLFVTVESATGLKAMDKGGTSDPLIHVICNKTKFSTTKKQKVLSAIWNESFKIPVTDESQEIEFIVEDDDTFVNDFMGQVKLPLSMFADGQKQTLTLDLVNKKYGKEELGTLTVTIQWKNANVDEVIASNKKKSGNIFDKMVKAVGAGIPDAGDDDEDAVDVEATDSVPKKSEDELKKEKEAREKALAEEKAALEDINIKSGDYTVQVHVIEARELVGKDASGMSDPVVYVEVLDQKQNTATKHQTLSAVWDDLLIFNFRNLDKEDMEMGSVKLYVMDANTFQRAELIGETQFDTSFVYSNMNHQIANKWVGLIAPGANGIQGYLRVSITILGPGDKFVPPPPLGAADSGIDGVLMPPSVQQNVKFLIVKLHAGEHLPAMDQSLTQKGGLDAYVECSLGGGKRIRTRVKTVKGERHLLNPSFNDDLYLVLREPSMANKITFCVKDWDRIGADEVVAHAYQSIGVIKSMNGKLGPMWINLYGAPLQHAKDSLLNKEDSVKTQMNTYPDQATTYRGRILVSFSIEDNDKKLEEIDQRVKARPIPKDLYPPTSIFKFRAFLGTGTEIPQFKSANPLKNSRMQVIISCGLFEEVFERRANNKGLVVWNQVIESGPISCPVPVDGDYSQIPDVFVYLCKGENPRKQIAFKRYTAKELIEKKMAINPEWITLKEDPCVDALEDESFPGNIYLDLAMGSVDQADQTRDAWSTFYDKNKLETRHKYEVRVNIFQARQLPALDDNGLSDPYAKVRFMGEEKRLKEKKKTINPTWYETLTFQCELPPKEFLHFSPQVIVRLMDWDNGIGDGGHDYMGSAFLSIEPSDIRQLDDPRPPPDPKWFNIMQQEPGDTEGSVLASVVVIPLDNPDAVLPAPDSIVPPTRKAYLEIIVLGLRDLRPYQFLPIQLPYIEFTLGGRDSASKEMKTDKSKRPTGDNPNFLQRIVREVDLPEDPLFAPMLNIMVKDTRLGGWNTPTIGNASIDMTTKLPWAEGYIPPQSLDLEHVQEEINEDEEANETTGLLNSQKGSKEDIGAGVFGALAAMNVDINLDDPALLTNELANPATLPDEPEDESVADEYEIKRRKYMKNRMERNEPLEDEVLKTRPFETYKLTIGQKKKKSSFSIFKMGAKKQPIAAESGTFHIAGIFKGLVRVMLREDEKPLVDLEKLLTPMPFQVRVYILNGENFTPMDPGLDGQPGKSDPYLILRLGKEKINDRKNYIDDVVDPDFYKMFEFNTHFPGASTLFIDAYDHDLIGGDDLIGSTTIDLEDRFFDKNWQAIGEEYHTSERWGPKPVEQRPLHIKTSKAQMGQLKMWIDILSPKDAAVYPPVDIALPPPQEYELRVVIWKTKEVPSFDELTDMNDLFVRCQLDGGEYQDTDIHWRAKKGKASFNWRMKFPVRLGHKQHNSKYPYFKIQMWDKDIFSSNDCIAEGLLDMSPHFKQVCKLKAPFQVFKDKKPKKKVKETPKQAENNDAIRSIKEATGLWDTDPTDSTWVKMEGKNPQTNQKEPRGEICISMEIVPIEKAKVSPLGFGRSDPNNSPFLPPPAGRLKFSMNPFYVFNELLGPKICHRVLCCCCCLALLLFMYFFGPILNLIIVATRR</sequence>
<evidence type="ECO:0000313" key="10">
    <source>
        <dbReference type="Proteomes" id="UP000481153"/>
    </source>
</evidence>
<feature type="domain" description="C2" evidence="8">
    <location>
        <begin position="1027"/>
        <end position="1162"/>
    </location>
</feature>
<evidence type="ECO:0000256" key="7">
    <source>
        <dbReference type="SAM" id="Phobius"/>
    </source>
</evidence>
<feature type="transmembrane region" description="Helical" evidence="7">
    <location>
        <begin position="1736"/>
        <end position="1755"/>
    </location>
</feature>